<name>X6M8A1_RETFI</name>
<reference evidence="1 2" key="1">
    <citation type="journal article" date="2013" name="Curr. Biol.">
        <title>The Genome of the Foraminiferan Reticulomyxa filosa.</title>
        <authorList>
            <person name="Glockner G."/>
            <person name="Hulsmann N."/>
            <person name="Schleicher M."/>
            <person name="Noegel A.A."/>
            <person name="Eichinger L."/>
            <person name="Gallinger C."/>
            <person name="Pawlowski J."/>
            <person name="Sierra R."/>
            <person name="Euteneuer U."/>
            <person name="Pillet L."/>
            <person name="Moustafa A."/>
            <person name="Platzer M."/>
            <person name="Groth M."/>
            <person name="Szafranski K."/>
            <person name="Schliwa M."/>
        </authorList>
    </citation>
    <scope>NUCLEOTIDE SEQUENCE [LARGE SCALE GENOMIC DNA]</scope>
</reference>
<keyword evidence="2" id="KW-1185">Reference proteome</keyword>
<dbReference type="EMBL" id="ASPP01023862">
    <property type="protein sequence ID" value="ETO09856.1"/>
    <property type="molecule type" value="Genomic_DNA"/>
</dbReference>
<dbReference type="InterPro" id="IPR036339">
    <property type="entry name" value="PUB-like_dom_sf"/>
</dbReference>
<comment type="caution">
    <text evidence="1">The sequence shown here is derived from an EMBL/GenBank/DDBJ whole genome shotgun (WGS) entry which is preliminary data.</text>
</comment>
<dbReference type="Proteomes" id="UP000023152">
    <property type="component" value="Unassembled WGS sequence"/>
</dbReference>
<gene>
    <name evidence="1" type="ORF">RFI_27521</name>
</gene>
<dbReference type="SUPFAM" id="SSF143503">
    <property type="entry name" value="PUG domain-like"/>
    <property type="match status" value="1"/>
</dbReference>
<organism evidence="1 2">
    <name type="scientific">Reticulomyxa filosa</name>
    <dbReference type="NCBI Taxonomy" id="46433"/>
    <lineage>
        <taxon>Eukaryota</taxon>
        <taxon>Sar</taxon>
        <taxon>Rhizaria</taxon>
        <taxon>Retaria</taxon>
        <taxon>Foraminifera</taxon>
        <taxon>Monothalamids</taxon>
        <taxon>Reticulomyxidae</taxon>
        <taxon>Reticulomyxa</taxon>
    </lineage>
</organism>
<evidence type="ECO:0000313" key="2">
    <source>
        <dbReference type="Proteomes" id="UP000023152"/>
    </source>
</evidence>
<proteinExistence type="predicted"/>
<evidence type="ECO:0000313" key="1">
    <source>
        <dbReference type="EMBL" id="ETO09856.1"/>
    </source>
</evidence>
<protein>
    <submittedName>
        <fullName evidence="1">Uncharacterized protein</fullName>
    </submittedName>
</protein>
<dbReference type="AlphaFoldDB" id="X6M8A1"/>
<sequence length="217" mass="25910">MNDILLFCLCSFDLYQISFVKCEICLKCKSESTKFIRDIQYESWKVLVVLCLKQTTKGFLVRLSWKKVLLIVECKANSQQQSHLINLLKCFGSKIETKIISQTWKKGNQFYFEAGMKLMEICSASNVNEFKEKNELKVIREMCLHILWNILKYPKNTKYRQISNQSLYNNLKWEMPAIKYRRKSSVVNMTKHLQKFGFQRVNNEDWYDQIDVNLLWL</sequence>
<accession>X6M8A1</accession>